<organism evidence="4 5">
    <name type="scientific">Porphyridium purpureum</name>
    <name type="common">Red alga</name>
    <name type="synonym">Porphyridium cruentum</name>
    <dbReference type="NCBI Taxonomy" id="35688"/>
    <lineage>
        <taxon>Eukaryota</taxon>
        <taxon>Rhodophyta</taxon>
        <taxon>Bangiophyceae</taxon>
        <taxon>Porphyridiales</taxon>
        <taxon>Porphyridiaceae</taxon>
        <taxon>Porphyridium</taxon>
    </lineage>
</organism>
<evidence type="ECO:0000259" key="3">
    <source>
        <dbReference type="PROSITE" id="PS50021"/>
    </source>
</evidence>
<evidence type="ECO:0000313" key="4">
    <source>
        <dbReference type="EMBL" id="KAA8492827.1"/>
    </source>
</evidence>
<dbReference type="GO" id="GO:0008017">
    <property type="term" value="F:microtubule binding"/>
    <property type="evidence" value="ECO:0007669"/>
    <property type="project" value="InterPro"/>
</dbReference>
<gene>
    <name evidence="4" type="ORF">FVE85_9099</name>
</gene>
<evidence type="ECO:0000313" key="5">
    <source>
        <dbReference type="Proteomes" id="UP000324585"/>
    </source>
</evidence>
<proteinExistence type="predicted"/>
<keyword evidence="1" id="KW-0175">Coiled coil</keyword>
<dbReference type="InterPro" id="IPR027328">
    <property type="entry name" value="MAPRE"/>
</dbReference>
<dbReference type="SUPFAM" id="SSF47576">
    <property type="entry name" value="Calponin-homology domain, CH-domain"/>
    <property type="match status" value="1"/>
</dbReference>
<dbReference type="AlphaFoldDB" id="A0A5J4YQZ9"/>
<feature type="domain" description="Calponin-homology (CH)" evidence="3">
    <location>
        <begin position="88"/>
        <end position="190"/>
    </location>
</feature>
<dbReference type="Gene3D" id="1.10.418.10">
    <property type="entry name" value="Calponin-like domain"/>
    <property type="match status" value="1"/>
</dbReference>
<evidence type="ECO:0000256" key="2">
    <source>
        <dbReference type="SAM" id="MobiDB-lite"/>
    </source>
</evidence>
<dbReference type="Pfam" id="PF00307">
    <property type="entry name" value="CH"/>
    <property type="match status" value="1"/>
</dbReference>
<dbReference type="InterPro" id="IPR001715">
    <property type="entry name" value="CH_dom"/>
</dbReference>
<name>A0A5J4YQZ9_PORPP</name>
<accession>A0A5J4YQZ9</accession>
<dbReference type="PROSITE" id="PS50021">
    <property type="entry name" value="CH"/>
    <property type="match status" value="1"/>
</dbReference>
<dbReference type="EMBL" id="VRMN01000008">
    <property type="protein sequence ID" value="KAA8492827.1"/>
    <property type="molecule type" value="Genomic_DNA"/>
</dbReference>
<comment type="caution">
    <text evidence="4">The sequence shown here is derived from an EMBL/GenBank/DDBJ whole genome shotgun (WGS) entry which is preliminary data.</text>
</comment>
<dbReference type="PANTHER" id="PTHR10623">
    <property type="entry name" value="MICROTUBULE-ASSOCIATED PROTEIN RP/EB FAMILY MEMBER"/>
    <property type="match status" value="1"/>
</dbReference>
<evidence type="ECO:0000256" key="1">
    <source>
        <dbReference type="SAM" id="Coils"/>
    </source>
</evidence>
<dbReference type="OrthoDB" id="2119228at2759"/>
<dbReference type="Proteomes" id="UP000324585">
    <property type="component" value="Unassembled WGS sequence"/>
</dbReference>
<feature type="region of interest" description="Disordered" evidence="2">
    <location>
        <begin position="375"/>
        <end position="440"/>
    </location>
</feature>
<protein>
    <submittedName>
        <fullName evidence="4">Microtubule-associated protein RP/EB family member 1A</fullName>
    </submittedName>
</protein>
<reference evidence="5" key="1">
    <citation type="journal article" date="2019" name="Nat. Commun.">
        <title>Expansion of phycobilisome linker gene families in mesophilic red algae.</title>
        <authorList>
            <person name="Lee J."/>
            <person name="Kim D."/>
            <person name="Bhattacharya D."/>
            <person name="Yoon H.S."/>
        </authorList>
    </citation>
    <scope>NUCLEOTIDE SEQUENCE [LARGE SCALE GENOMIC DNA]</scope>
    <source>
        <strain evidence="5">CCMP 1328</strain>
    </source>
</reference>
<keyword evidence="5" id="KW-1185">Reference proteome</keyword>
<feature type="coiled-coil region" evidence="1">
    <location>
        <begin position="260"/>
        <end position="294"/>
    </location>
</feature>
<dbReference type="InterPro" id="IPR036872">
    <property type="entry name" value="CH_dom_sf"/>
</dbReference>
<dbReference type="Gene3D" id="1.20.5.1430">
    <property type="match status" value="1"/>
</dbReference>
<sequence>MYLQHQRQVQCRGAGFKISNFAGLVFARCGCSAEGDREEAGIVGVPQRALRRKQGLHAAFWSWLERRLSCRGRNFAMDVVGIMEGAYFKPRTELLRWVNATLGLSYKKVEEMSSGSAYCRLFSLMYPESLPLGKVIMAAKRRDECLRNWKLLQAAFNKANISYSIDINRQIEAKAIASLEFMQWFYAVWSRHNVAVDVNEHESFEDVLPQGQEPLRMNRLRSPPPEPEMTKENLTPSATMINRAVRIPPSTKAVGSPSKVAALEQELRQMHLENKKLESRIADFNDLVVDLEKERDYYYNLGLAVEQHCKENVTQRGSSSCHCYHEVLRVMFGDAVELPDNTSEYTEIEAAKTPQEKTVVPQPPKENAIVAQLPLPERTEGQPVDGDTEREEVSCAPEQREDTEEQLQPPELEQTADICLDTLDLPVDPKKLDEMEDYFA</sequence>